<dbReference type="GO" id="GO:0055085">
    <property type="term" value="P:transmembrane transport"/>
    <property type="evidence" value="ECO:0007669"/>
    <property type="project" value="InterPro"/>
</dbReference>
<dbReference type="Gene3D" id="1.10.3720.10">
    <property type="entry name" value="MetI-like"/>
    <property type="match status" value="1"/>
</dbReference>
<keyword evidence="5 8" id="KW-0812">Transmembrane</keyword>
<dbReference type="KEGG" id="ngl:RG1141_PA07800"/>
<feature type="transmembrane region" description="Helical" evidence="8">
    <location>
        <begin position="133"/>
        <end position="151"/>
    </location>
</feature>
<organism evidence="10 11">
    <name type="scientific">Neorhizobium galegae bv. officinalis bv. officinalis str. HAMBI 1141</name>
    <dbReference type="NCBI Taxonomy" id="1028801"/>
    <lineage>
        <taxon>Bacteria</taxon>
        <taxon>Pseudomonadati</taxon>
        <taxon>Pseudomonadota</taxon>
        <taxon>Alphaproteobacteria</taxon>
        <taxon>Hyphomicrobiales</taxon>
        <taxon>Rhizobiaceae</taxon>
        <taxon>Rhizobium/Agrobacterium group</taxon>
        <taxon>Neorhizobium</taxon>
    </lineage>
</organism>
<feature type="transmembrane region" description="Helical" evidence="8">
    <location>
        <begin position="232"/>
        <end position="255"/>
    </location>
</feature>
<dbReference type="RefSeq" id="WP_080719342.1">
    <property type="nucleotide sequence ID" value="NZ_HG938356.1"/>
</dbReference>
<dbReference type="HOGENOM" id="CLU_016047_3_2_5"/>
<feature type="transmembrane region" description="Helical" evidence="8">
    <location>
        <begin position="186"/>
        <end position="212"/>
    </location>
</feature>
<evidence type="ECO:0000256" key="4">
    <source>
        <dbReference type="ARBA" id="ARBA00022519"/>
    </source>
</evidence>
<keyword evidence="6 8" id="KW-1133">Transmembrane helix</keyword>
<keyword evidence="4" id="KW-0997">Cell inner membrane</keyword>
<dbReference type="Pfam" id="PF00528">
    <property type="entry name" value="BPD_transp_1"/>
    <property type="match status" value="1"/>
</dbReference>
<evidence type="ECO:0000256" key="5">
    <source>
        <dbReference type="ARBA" id="ARBA00022692"/>
    </source>
</evidence>
<dbReference type="CDD" id="cd06261">
    <property type="entry name" value="TM_PBP2"/>
    <property type="match status" value="1"/>
</dbReference>
<evidence type="ECO:0000256" key="8">
    <source>
        <dbReference type="RuleBase" id="RU363032"/>
    </source>
</evidence>
<evidence type="ECO:0000313" key="10">
    <source>
        <dbReference type="EMBL" id="CDN57612.1"/>
    </source>
</evidence>
<keyword evidence="2 8" id="KW-0813">Transport</keyword>
<feature type="domain" description="ABC transmembrane type-1" evidence="9">
    <location>
        <begin position="57"/>
        <end position="250"/>
    </location>
</feature>
<gene>
    <name evidence="10" type="ORF">RG1141_PA07800</name>
</gene>
<protein>
    <submittedName>
        <fullName evidence="10">ABC-type spermidine/putrescine transport system, permease component II</fullName>
    </submittedName>
</protein>
<reference evidence="11" key="1">
    <citation type="journal article" date="2014" name="BMC Genomics">
        <title>Genome sequencing of two Neorhizobium galegae strains reveals a noeT gene responsible for the unusual acetylation of the nodulation factors.</title>
        <authorList>
            <person name="Osterman J."/>
            <person name="Marsh J."/>
            <person name="Laine P.K."/>
            <person name="Zeng Z."/>
            <person name="Alatalo E."/>
            <person name="Sullivan J.T."/>
            <person name="Young J.P."/>
            <person name="Thomas-Oates J."/>
            <person name="Paulin L."/>
            <person name="Lindstrom K."/>
        </authorList>
    </citation>
    <scope>NUCLEOTIDE SEQUENCE [LARGE SCALE GENOMIC DNA]</scope>
    <source>
        <strain evidence="11">HAMBI 1141</strain>
        <plasmid evidence="11">II</plasmid>
    </source>
</reference>
<dbReference type="eggNOG" id="COG1177">
    <property type="taxonomic scope" value="Bacteria"/>
</dbReference>
<keyword evidence="3" id="KW-1003">Cell membrane</keyword>
<dbReference type="SUPFAM" id="SSF161098">
    <property type="entry name" value="MetI-like"/>
    <property type="match status" value="1"/>
</dbReference>
<dbReference type="PROSITE" id="PS50928">
    <property type="entry name" value="ABC_TM1"/>
    <property type="match status" value="1"/>
</dbReference>
<dbReference type="PATRIC" id="fig|1028801.3.peg.5384"/>
<dbReference type="EMBL" id="HG938356">
    <property type="protein sequence ID" value="CDN57612.1"/>
    <property type="molecule type" value="Genomic_DNA"/>
</dbReference>
<dbReference type="AlphaFoldDB" id="A0A068TGN8"/>
<sequence>MIKNMHLLRWICLIVGAAFFLMPLISTAEFSLSLRRDGYSLDAYRYVFADPDFVSSFSYSALIALCTIFVGTILVLPTVYLVRLRLPWLRPVVEFIVLLPLIVPPIILVFGYLRMFSSSSPFPLTGTARGSDILLICGYVTLTLPYMYRAIDTGLQAINARVLTEAATILGARPITIIARIILPNILVSVLSGAFLTFAVVISEFVMASLLTRPAFGPYIQRVGVAKAYEPAALVILSFFITWTAMGLVQVLARFSPHVRRESK</sequence>
<dbReference type="PANTHER" id="PTHR43357:SF4">
    <property type="entry name" value="INNER MEMBRANE ABC TRANSPORTER PERMEASE PROTEIN YDCV"/>
    <property type="match status" value="1"/>
</dbReference>
<accession>A0A068TGN8</accession>
<dbReference type="Proteomes" id="UP000028186">
    <property type="component" value="Plasmid pHAMBI1141a"/>
</dbReference>
<evidence type="ECO:0000313" key="11">
    <source>
        <dbReference type="Proteomes" id="UP000028186"/>
    </source>
</evidence>
<comment type="similarity">
    <text evidence="8">Belongs to the binding-protein-dependent transport system permease family.</text>
</comment>
<keyword evidence="10" id="KW-0614">Plasmid</keyword>
<evidence type="ECO:0000259" key="9">
    <source>
        <dbReference type="PROSITE" id="PS50928"/>
    </source>
</evidence>
<comment type="subcellular location">
    <subcellularLocation>
        <location evidence="1">Cell inner membrane</location>
        <topology evidence="1">Multi-pass membrane protein</topology>
    </subcellularLocation>
    <subcellularLocation>
        <location evidence="8">Cell membrane</location>
        <topology evidence="8">Multi-pass membrane protein</topology>
    </subcellularLocation>
</comment>
<evidence type="ECO:0000256" key="1">
    <source>
        <dbReference type="ARBA" id="ARBA00004429"/>
    </source>
</evidence>
<dbReference type="InterPro" id="IPR000515">
    <property type="entry name" value="MetI-like"/>
</dbReference>
<feature type="transmembrane region" description="Helical" evidence="8">
    <location>
        <begin position="92"/>
        <end position="113"/>
    </location>
</feature>
<evidence type="ECO:0000256" key="3">
    <source>
        <dbReference type="ARBA" id="ARBA00022475"/>
    </source>
</evidence>
<keyword evidence="7 8" id="KW-0472">Membrane</keyword>
<dbReference type="InterPro" id="IPR035906">
    <property type="entry name" value="MetI-like_sf"/>
</dbReference>
<geneLocation type="plasmid" evidence="11">
    <name>II</name>
</geneLocation>
<name>A0A068TGN8_NEOGA</name>
<proteinExistence type="inferred from homology"/>
<evidence type="ECO:0000256" key="2">
    <source>
        <dbReference type="ARBA" id="ARBA00022448"/>
    </source>
</evidence>
<evidence type="ECO:0000256" key="6">
    <source>
        <dbReference type="ARBA" id="ARBA00022989"/>
    </source>
</evidence>
<feature type="transmembrane region" description="Helical" evidence="8">
    <location>
        <begin position="57"/>
        <end position="80"/>
    </location>
</feature>
<dbReference type="PANTHER" id="PTHR43357">
    <property type="entry name" value="INNER MEMBRANE ABC TRANSPORTER PERMEASE PROTEIN YDCV"/>
    <property type="match status" value="1"/>
</dbReference>
<dbReference type="GO" id="GO:0005886">
    <property type="term" value="C:plasma membrane"/>
    <property type="evidence" value="ECO:0007669"/>
    <property type="project" value="UniProtKB-SubCell"/>
</dbReference>
<evidence type="ECO:0000256" key="7">
    <source>
        <dbReference type="ARBA" id="ARBA00023136"/>
    </source>
</evidence>